<protein>
    <submittedName>
        <fullName evidence="7">FAD-binding oxidoreductase</fullName>
    </submittedName>
</protein>
<dbReference type="PANTHER" id="PTHR42973">
    <property type="entry name" value="BINDING OXIDOREDUCTASE, PUTATIVE (AFU_ORTHOLOGUE AFUA_1G17690)-RELATED"/>
    <property type="match status" value="1"/>
</dbReference>
<dbReference type="InterPro" id="IPR006094">
    <property type="entry name" value="Oxid_FAD_bind_N"/>
</dbReference>
<dbReference type="EMBL" id="JBEYBR010000064">
    <property type="protein sequence ID" value="MEU2124691.1"/>
    <property type="molecule type" value="Genomic_DNA"/>
</dbReference>
<organism evidence="7 8">
    <name type="scientific">Nocardia niwae</name>
    <dbReference type="NCBI Taxonomy" id="626084"/>
    <lineage>
        <taxon>Bacteria</taxon>
        <taxon>Bacillati</taxon>
        <taxon>Actinomycetota</taxon>
        <taxon>Actinomycetes</taxon>
        <taxon>Mycobacteriales</taxon>
        <taxon>Nocardiaceae</taxon>
        <taxon>Nocardia</taxon>
    </lineage>
</organism>
<evidence type="ECO:0000256" key="3">
    <source>
        <dbReference type="ARBA" id="ARBA00022630"/>
    </source>
</evidence>
<proteinExistence type="inferred from homology"/>
<keyword evidence="5" id="KW-0560">Oxidoreductase</keyword>
<dbReference type="Pfam" id="PF01565">
    <property type="entry name" value="FAD_binding_4"/>
    <property type="match status" value="1"/>
</dbReference>
<evidence type="ECO:0000259" key="6">
    <source>
        <dbReference type="PROSITE" id="PS51387"/>
    </source>
</evidence>
<keyword evidence="3" id="KW-0285">Flavoprotein</keyword>
<dbReference type="InterPro" id="IPR036318">
    <property type="entry name" value="FAD-bd_PCMH-like_sf"/>
</dbReference>
<gene>
    <name evidence="7" type="ORF">ABZ507_23040</name>
</gene>
<dbReference type="InterPro" id="IPR016167">
    <property type="entry name" value="FAD-bd_PCMH_sub1"/>
</dbReference>
<dbReference type="PANTHER" id="PTHR42973:SF39">
    <property type="entry name" value="FAD-BINDING PCMH-TYPE DOMAIN-CONTAINING PROTEIN"/>
    <property type="match status" value="1"/>
</dbReference>
<evidence type="ECO:0000313" key="7">
    <source>
        <dbReference type="EMBL" id="MEU2124691.1"/>
    </source>
</evidence>
<comment type="similarity">
    <text evidence="2">Belongs to the oxygen-dependent FAD-linked oxidoreductase family.</text>
</comment>
<dbReference type="Gene3D" id="3.30.465.10">
    <property type="match status" value="1"/>
</dbReference>
<evidence type="ECO:0000256" key="5">
    <source>
        <dbReference type="ARBA" id="ARBA00023002"/>
    </source>
</evidence>
<dbReference type="SUPFAM" id="SSF56176">
    <property type="entry name" value="FAD-binding/transporter-associated domain-like"/>
    <property type="match status" value="1"/>
</dbReference>
<evidence type="ECO:0000256" key="1">
    <source>
        <dbReference type="ARBA" id="ARBA00001974"/>
    </source>
</evidence>
<dbReference type="PROSITE" id="PS51387">
    <property type="entry name" value="FAD_PCMH"/>
    <property type="match status" value="1"/>
</dbReference>
<dbReference type="InterPro" id="IPR016166">
    <property type="entry name" value="FAD-bd_PCMH"/>
</dbReference>
<dbReference type="RefSeq" id="WP_063022269.1">
    <property type="nucleotide sequence ID" value="NZ_JBEYBM010000014.1"/>
</dbReference>
<accession>A0ABV2XFW5</accession>
<dbReference type="PROSITE" id="PS00862">
    <property type="entry name" value="OX2_COVAL_FAD"/>
    <property type="match status" value="1"/>
</dbReference>
<sequence length="465" mass="49391">MTQTVNSDLEALRSTMDGPVFGPTDAGYDRARAIWNGDIDRHPAVIAQCLSSGDVAAALAFGRDRGLEISVRGGGHSYSGTAVAEGGLMINLSALTGVVVDPETERARVGGGATMADLDAATQAYGLAVTGGVISDTGVGGLTLGGGMGWLTRMAGLAVDNLVSAQVVLADGQVVRAGETENAELFWALRGGGGNFGVVTEFEYRLHHVGPEVHLGLFFWDMPDGIDALRLIREFIPTLPRRSGALIALAMSAPPAPFVPERYHGRAGNALIVAGFGTAEEHAAAVAPIREALPPLFEFLSPVPYAGLQRMLDDAAPWGLRGYEKALDLDDFSNEIISVLIEHAARKSAPLSFMPIFPLSGAFSTVGEDDTAFGGARTPHYGCNITAIAPDSETLAHDREWVRTTWEALRPMASNRGGYVNFMADPDYDRVRESYGRVKYAKLAHIKADYDPGNIFHRNANIAPG</sequence>
<dbReference type="Pfam" id="PF08031">
    <property type="entry name" value="BBE"/>
    <property type="match status" value="1"/>
</dbReference>
<dbReference type="Gene3D" id="3.30.43.10">
    <property type="entry name" value="Uridine Diphospho-n-acetylenolpyruvylglucosamine Reductase, domain 2"/>
    <property type="match status" value="1"/>
</dbReference>
<evidence type="ECO:0000256" key="2">
    <source>
        <dbReference type="ARBA" id="ARBA00005466"/>
    </source>
</evidence>
<evidence type="ECO:0000313" key="8">
    <source>
        <dbReference type="Proteomes" id="UP001550535"/>
    </source>
</evidence>
<evidence type="ECO:0000256" key="4">
    <source>
        <dbReference type="ARBA" id="ARBA00022827"/>
    </source>
</evidence>
<dbReference type="InterPro" id="IPR012951">
    <property type="entry name" value="BBE"/>
</dbReference>
<keyword evidence="4" id="KW-0274">FAD</keyword>
<feature type="domain" description="FAD-binding PCMH-type" evidence="6">
    <location>
        <begin position="39"/>
        <end position="209"/>
    </location>
</feature>
<dbReference type="Proteomes" id="UP001550535">
    <property type="component" value="Unassembled WGS sequence"/>
</dbReference>
<name>A0ABV2XFW5_9NOCA</name>
<dbReference type="InterPro" id="IPR050416">
    <property type="entry name" value="FAD-linked_Oxidoreductase"/>
</dbReference>
<dbReference type="InterPro" id="IPR006093">
    <property type="entry name" value="Oxy_OxRdtase_FAD_BS"/>
</dbReference>
<dbReference type="Gene3D" id="3.40.462.20">
    <property type="match status" value="1"/>
</dbReference>
<comment type="caution">
    <text evidence="7">The sequence shown here is derived from an EMBL/GenBank/DDBJ whole genome shotgun (WGS) entry which is preliminary data.</text>
</comment>
<reference evidence="7 8" key="1">
    <citation type="submission" date="2024-06" db="EMBL/GenBank/DDBJ databases">
        <title>The Natural Products Discovery Center: Release of the First 8490 Sequenced Strains for Exploring Actinobacteria Biosynthetic Diversity.</title>
        <authorList>
            <person name="Kalkreuter E."/>
            <person name="Kautsar S.A."/>
            <person name="Yang D."/>
            <person name="Bader C.D."/>
            <person name="Teijaro C.N."/>
            <person name="Fluegel L."/>
            <person name="Davis C.M."/>
            <person name="Simpson J.R."/>
            <person name="Lauterbach L."/>
            <person name="Steele A.D."/>
            <person name="Gui C."/>
            <person name="Meng S."/>
            <person name="Li G."/>
            <person name="Viehrig K."/>
            <person name="Ye F."/>
            <person name="Su P."/>
            <person name="Kiefer A.F."/>
            <person name="Nichols A."/>
            <person name="Cepeda A.J."/>
            <person name="Yan W."/>
            <person name="Fan B."/>
            <person name="Jiang Y."/>
            <person name="Adhikari A."/>
            <person name="Zheng C.-J."/>
            <person name="Schuster L."/>
            <person name="Cowan T.M."/>
            <person name="Smanski M.J."/>
            <person name="Chevrette M.G."/>
            <person name="De Carvalho L.P.S."/>
            <person name="Shen B."/>
        </authorList>
    </citation>
    <scope>NUCLEOTIDE SEQUENCE [LARGE SCALE GENOMIC DNA]</scope>
    <source>
        <strain evidence="7 8">NPDC019434</strain>
    </source>
</reference>
<comment type="cofactor">
    <cofactor evidence="1">
        <name>FAD</name>
        <dbReference type="ChEBI" id="CHEBI:57692"/>
    </cofactor>
</comment>
<dbReference type="InterPro" id="IPR016169">
    <property type="entry name" value="FAD-bd_PCMH_sub2"/>
</dbReference>
<keyword evidence="8" id="KW-1185">Reference proteome</keyword>